<dbReference type="SUPFAM" id="SSF52266">
    <property type="entry name" value="SGNH hydrolase"/>
    <property type="match status" value="1"/>
</dbReference>
<protein>
    <recommendedName>
        <fullName evidence="5">GDSL lipase/acylhydrolase family protein</fullName>
    </recommendedName>
</protein>
<proteinExistence type="predicted"/>
<organism evidence="3 4">
    <name type="scientific">Corynespora cassiicola Philippines</name>
    <dbReference type="NCBI Taxonomy" id="1448308"/>
    <lineage>
        <taxon>Eukaryota</taxon>
        <taxon>Fungi</taxon>
        <taxon>Dikarya</taxon>
        <taxon>Ascomycota</taxon>
        <taxon>Pezizomycotina</taxon>
        <taxon>Dothideomycetes</taxon>
        <taxon>Pleosporomycetidae</taxon>
        <taxon>Pleosporales</taxon>
        <taxon>Corynesporascaceae</taxon>
        <taxon>Corynespora</taxon>
    </lineage>
</organism>
<evidence type="ECO:0000313" key="3">
    <source>
        <dbReference type="EMBL" id="PSN69183.1"/>
    </source>
</evidence>
<feature type="signal peptide" evidence="2">
    <location>
        <begin position="1"/>
        <end position="22"/>
    </location>
</feature>
<gene>
    <name evidence="3" type="ORF">BS50DRAFT_632980</name>
</gene>
<accession>A0A2T2NUW9</accession>
<evidence type="ECO:0000313" key="4">
    <source>
        <dbReference type="Proteomes" id="UP000240883"/>
    </source>
</evidence>
<dbReference type="InterPro" id="IPR001087">
    <property type="entry name" value="GDSL"/>
</dbReference>
<dbReference type="InterPro" id="IPR036514">
    <property type="entry name" value="SGNH_hydro_sf"/>
</dbReference>
<dbReference type="EMBL" id="KZ678133">
    <property type="protein sequence ID" value="PSN69183.1"/>
    <property type="molecule type" value="Genomic_DNA"/>
</dbReference>
<keyword evidence="2" id="KW-0732">Signal</keyword>
<dbReference type="GO" id="GO:0016788">
    <property type="term" value="F:hydrolase activity, acting on ester bonds"/>
    <property type="evidence" value="ECO:0007669"/>
    <property type="project" value="InterPro"/>
</dbReference>
<sequence length="355" mass="39342">MHCPSTTNILLALSLAFTGGLGHPSAGWKPKNFKTLVTFGNSYTDENRLGYFGSNNGAAPPVGWEQPWGLNTASGGLSWARYASFYSKASLYNYAVSGAVCSNELTPRPFGNSLFPDIQGYELPAFIADSQYRTPNGTKFFTGKPHDTVYAIWIGTNDLGNNAFLTDSQVAGKTLADYVDCVYNTIDGLYENGARYFVLLNLAPLQLLPQYATPENGGLPATKFWRDKGSNITEISYRMYESVTTVNEIFKYRTPFEVETEERWNGVKVANFDVNSLITDIWNNPTTYLNGTAPVNVTGVINECDVQGSNCVKHESPDSYLWYDELHPSEQTSRVVAREFVEVLGGNSKWATYWG</sequence>
<dbReference type="PANTHER" id="PTHR45648">
    <property type="entry name" value="GDSL LIPASE/ACYLHYDROLASE FAMILY PROTEIN (AFU_ORTHOLOGUE AFUA_4G14700)"/>
    <property type="match status" value="1"/>
</dbReference>
<dbReference type="Gene3D" id="3.40.50.1110">
    <property type="entry name" value="SGNH hydrolase"/>
    <property type="match status" value="1"/>
</dbReference>
<dbReference type="Proteomes" id="UP000240883">
    <property type="component" value="Unassembled WGS sequence"/>
</dbReference>
<dbReference type="OrthoDB" id="1600564at2759"/>
<dbReference type="InterPro" id="IPR051058">
    <property type="entry name" value="GDSL_Est/Lipase"/>
</dbReference>
<reference evidence="3 4" key="1">
    <citation type="journal article" date="2018" name="Front. Microbiol.">
        <title>Genome-Wide Analysis of Corynespora cassiicola Leaf Fall Disease Putative Effectors.</title>
        <authorList>
            <person name="Lopez D."/>
            <person name="Ribeiro S."/>
            <person name="Label P."/>
            <person name="Fumanal B."/>
            <person name="Venisse J.S."/>
            <person name="Kohler A."/>
            <person name="de Oliveira R.R."/>
            <person name="Labutti K."/>
            <person name="Lipzen A."/>
            <person name="Lail K."/>
            <person name="Bauer D."/>
            <person name="Ohm R.A."/>
            <person name="Barry K.W."/>
            <person name="Spatafora J."/>
            <person name="Grigoriev I.V."/>
            <person name="Martin F.M."/>
            <person name="Pujade-Renaud V."/>
        </authorList>
    </citation>
    <scope>NUCLEOTIDE SEQUENCE [LARGE SCALE GENOMIC DNA]</scope>
    <source>
        <strain evidence="3 4">Philippines</strain>
    </source>
</reference>
<name>A0A2T2NUW9_CORCC</name>
<evidence type="ECO:0000256" key="1">
    <source>
        <dbReference type="ARBA" id="ARBA00022801"/>
    </source>
</evidence>
<evidence type="ECO:0008006" key="5">
    <source>
        <dbReference type="Google" id="ProtNLM"/>
    </source>
</evidence>
<keyword evidence="4" id="KW-1185">Reference proteome</keyword>
<evidence type="ECO:0000256" key="2">
    <source>
        <dbReference type="SAM" id="SignalP"/>
    </source>
</evidence>
<dbReference type="AlphaFoldDB" id="A0A2T2NUW9"/>
<dbReference type="CDD" id="cd01846">
    <property type="entry name" value="fatty_acyltransferase_like"/>
    <property type="match status" value="1"/>
</dbReference>
<dbReference type="Pfam" id="PF00657">
    <property type="entry name" value="Lipase_GDSL"/>
    <property type="match status" value="1"/>
</dbReference>
<keyword evidence="1" id="KW-0378">Hydrolase</keyword>
<feature type="chain" id="PRO_5015786681" description="GDSL lipase/acylhydrolase family protein" evidence="2">
    <location>
        <begin position="23"/>
        <end position="355"/>
    </location>
</feature>
<dbReference type="PANTHER" id="PTHR45648:SF22">
    <property type="entry name" value="GDSL LIPASE_ACYLHYDROLASE FAMILY PROTEIN (AFU_ORTHOLOGUE AFUA_4G14700)"/>
    <property type="match status" value="1"/>
</dbReference>